<feature type="compositionally biased region" description="Polar residues" evidence="1">
    <location>
        <begin position="207"/>
        <end position="216"/>
    </location>
</feature>
<keyword evidence="3" id="KW-1185">Reference proteome</keyword>
<reference evidence="2" key="2">
    <citation type="submission" date="2022-06" db="UniProtKB">
        <authorList>
            <consortium name="EnsemblMetazoa"/>
        </authorList>
    </citation>
    <scope>IDENTIFICATION</scope>
    <source>
        <strain evidence="2">PS312</strain>
    </source>
</reference>
<dbReference type="EnsemblMetazoa" id="PPA15005.1">
    <property type="protein sequence ID" value="PPA15005.1"/>
    <property type="gene ID" value="WBGene00104559"/>
</dbReference>
<sequence>MVVITRSAECPICFDRLNKLRHATFAPCGHMFHLRWLDENFATGVTPSCCICRAEMSGMRDHNDVKMMPLPLFNEDDDLSVEQLEQQYLAEDEEGRDKFHKVLHGLLNYLKHLEKRLHTEMKGIRYGSELEYKEDVDREFAIAIRRKRVMCRVDDRRLDVRPRNVRQSVDVSVFEPVITRSRRRAQEPSTRPTTRAATRRREEGQDADTTSQRRNS</sequence>
<evidence type="ECO:0000313" key="3">
    <source>
        <dbReference type="Proteomes" id="UP000005239"/>
    </source>
</evidence>
<dbReference type="InterPro" id="IPR013083">
    <property type="entry name" value="Znf_RING/FYVE/PHD"/>
</dbReference>
<accession>A0A8R1U9X4</accession>
<protein>
    <submittedName>
        <fullName evidence="2">RING-type domain-containing protein</fullName>
    </submittedName>
</protein>
<gene>
    <name evidence="2" type="primary">WBGene00104559</name>
</gene>
<dbReference type="SUPFAM" id="SSF57850">
    <property type="entry name" value="RING/U-box"/>
    <property type="match status" value="1"/>
</dbReference>
<accession>A0A2A6BAR5</accession>
<dbReference type="PROSITE" id="PS50089">
    <property type="entry name" value="ZF_RING_2"/>
    <property type="match status" value="1"/>
</dbReference>
<reference evidence="3" key="1">
    <citation type="journal article" date="2008" name="Nat. Genet.">
        <title>The Pristionchus pacificus genome provides a unique perspective on nematode lifestyle and parasitism.</title>
        <authorList>
            <person name="Dieterich C."/>
            <person name="Clifton S.W."/>
            <person name="Schuster L.N."/>
            <person name="Chinwalla A."/>
            <person name="Delehaunty K."/>
            <person name="Dinkelacker I."/>
            <person name="Fulton L."/>
            <person name="Fulton R."/>
            <person name="Godfrey J."/>
            <person name="Minx P."/>
            <person name="Mitreva M."/>
            <person name="Roeseler W."/>
            <person name="Tian H."/>
            <person name="Witte H."/>
            <person name="Yang S.P."/>
            <person name="Wilson R.K."/>
            <person name="Sommer R.J."/>
        </authorList>
    </citation>
    <scope>NUCLEOTIDE SEQUENCE [LARGE SCALE GENOMIC DNA]</scope>
    <source>
        <strain evidence="3">PS312</strain>
    </source>
</reference>
<evidence type="ECO:0000313" key="2">
    <source>
        <dbReference type="EnsemblMetazoa" id="PPA15005.1"/>
    </source>
</evidence>
<dbReference type="OrthoDB" id="6105938at2759"/>
<feature type="region of interest" description="Disordered" evidence="1">
    <location>
        <begin position="180"/>
        <end position="216"/>
    </location>
</feature>
<dbReference type="InterPro" id="IPR001841">
    <property type="entry name" value="Znf_RING"/>
</dbReference>
<organism evidence="2 3">
    <name type="scientific">Pristionchus pacificus</name>
    <name type="common">Parasitic nematode worm</name>
    <dbReference type="NCBI Taxonomy" id="54126"/>
    <lineage>
        <taxon>Eukaryota</taxon>
        <taxon>Metazoa</taxon>
        <taxon>Ecdysozoa</taxon>
        <taxon>Nematoda</taxon>
        <taxon>Chromadorea</taxon>
        <taxon>Rhabditida</taxon>
        <taxon>Rhabditina</taxon>
        <taxon>Diplogasteromorpha</taxon>
        <taxon>Diplogasteroidea</taxon>
        <taxon>Neodiplogasteridae</taxon>
        <taxon>Pristionchus</taxon>
    </lineage>
</organism>
<dbReference type="Proteomes" id="UP000005239">
    <property type="component" value="Unassembled WGS sequence"/>
</dbReference>
<name>A0A2A6BAR5_PRIPA</name>
<dbReference type="Gene3D" id="3.30.40.10">
    <property type="entry name" value="Zinc/RING finger domain, C3HC4 (zinc finger)"/>
    <property type="match status" value="1"/>
</dbReference>
<dbReference type="AlphaFoldDB" id="A0A2A6BAR5"/>
<proteinExistence type="predicted"/>
<evidence type="ECO:0000256" key="1">
    <source>
        <dbReference type="SAM" id="MobiDB-lite"/>
    </source>
</evidence>